<organism evidence="2 3">
    <name type="scientific">Mycena pura</name>
    <dbReference type="NCBI Taxonomy" id="153505"/>
    <lineage>
        <taxon>Eukaryota</taxon>
        <taxon>Fungi</taxon>
        <taxon>Dikarya</taxon>
        <taxon>Basidiomycota</taxon>
        <taxon>Agaricomycotina</taxon>
        <taxon>Agaricomycetes</taxon>
        <taxon>Agaricomycetidae</taxon>
        <taxon>Agaricales</taxon>
        <taxon>Marasmiineae</taxon>
        <taxon>Mycenaceae</taxon>
        <taxon>Mycena</taxon>
    </lineage>
</organism>
<dbReference type="Pfam" id="PF08592">
    <property type="entry name" value="Anthrone_oxy"/>
    <property type="match status" value="1"/>
</dbReference>
<feature type="transmembrane region" description="Helical" evidence="1">
    <location>
        <begin position="149"/>
        <end position="174"/>
    </location>
</feature>
<gene>
    <name evidence="2" type="ORF">GGX14DRAFT_629822</name>
</gene>
<dbReference type="EMBL" id="JARJCW010000003">
    <property type="protein sequence ID" value="KAJ7227407.1"/>
    <property type="molecule type" value="Genomic_DNA"/>
</dbReference>
<dbReference type="Proteomes" id="UP001219525">
    <property type="component" value="Unassembled WGS sequence"/>
</dbReference>
<protein>
    <recommendedName>
        <fullName evidence="4">DUF1772-domain-containing protein</fullName>
    </recommendedName>
</protein>
<feature type="transmembrane region" description="Helical" evidence="1">
    <location>
        <begin position="88"/>
        <end position="110"/>
    </location>
</feature>
<feature type="transmembrane region" description="Helical" evidence="1">
    <location>
        <begin position="7"/>
        <end position="29"/>
    </location>
</feature>
<keyword evidence="1" id="KW-1133">Transmembrane helix</keyword>
<name>A0AAD6YS79_9AGAR</name>
<evidence type="ECO:0008006" key="4">
    <source>
        <dbReference type="Google" id="ProtNLM"/>
    </source>
</evidence>
<evidence type="ECO:0000256" key="1">
    <source>
        <dbReference type="SAM" id="Phobius"/>
    </source>
</evidence>
<keyword evidence="1" id="KW-0472">Membrane</keyword>
<keyword evidence="1" id="KW-0812">Transmembrane</keyword>
<accession>A0AAD6YS79</accession>
<evidence type="ECO:0000313" key="3">
    <source>
        <dbReference type="Proteomes" id="UP001219525"/>
    </source>
</evidence>
<sequence>MPSPGHIALVAGLVSSSYFTFGNIGAAYFGVMPVTARGQTTLPVADRLALWEAFYGVAKTHMASSTVTAGVALSVSAYQASAGPLRSLLAAGAVAGFTVALYSIIFMLPLNNQLSATLRANSVKPMEPEEQQRVLDQLDQWRSMHKRRIALGLVSWVASTTALLASDPIIQFVFSIDP</sequence>
<evidence type="ECO:0000313" key="2">
    <source>
        <dbReference type="EMBL" id="KAJ7227407.1"/>
    </source>
</evidence>
<proteinExistence type="predicted"/>
<keyword evidence="3" id="KW-1185">Reference proteome</keyword>
<reference evidence="2" key="1">
    <citation type="submission" date="2023-03" db="EMBL/GenBank/DDBJ databases">
        <title>Massive genome expansion in bonnet fungi (Mycena s.s.) driven by repeated elements and novel gene families across ecological guilds.</title>
        <authorList>
            <consortium name="Lawrence Berkeley National Laboratory"/>
            <person name="Harder C.B."/>
            <person name="Miyauchi S."/>
            <person name="Viragh M."/>
            <person name="Kuo A."/>
            <person name="Thoen E."/>
            <person name="Andreopoulos B."/>
            <person name="Lu D."/>
            <person name="Skrede I."/>
            <person name="Drula E."/>
            <person name="Henrissat B."/>
            <person name="Morin E."/>
            <person name="Kohler A."/>
            <person name="Barry K."/>
            <person name="LaButti K."/>
            <person name="Morin E."/>
            <person name="Salamov A."/>
            <person name="Lipzen A."/>
            <person name="Mereny Z."/>
            <person name="Hegedus B."/>
            <person name="Baldrian P."/>
            <person name="Stursova M."/>
            <person name="Weitz H."/>
            <person name="Taylor A."/>
            <person name="Grigoriev I.V."/>
            <person name="Nagy L.G."/>
            <person name="Martin F."/>
            <person name="Kauserud H."/>
        </authorList>
    </citation>
    <scope>NUCLEOTIDE SEQUENCE</scope>
    <source>
        <strain evidence="2">9144</strain>
    </source>
</reference>
<dbReference type="InterPro" id="IPR013901">
    <property type="entry name" value="Anthrone_oxy"/>
</dbReference>
<dbReference type="AlphaFoldDB" id="A0AAD6YS79"/>
<comment type="caution">
    <text evidence="2">The sequence shown here is derived from an EMBL/GenBank/DDBJ whole genome shotgun (WGS) entry which is preliminary data.</text>
</comment>